<dbReference type="PROSITE" id="PS50977">
    <property type="entry name" value="HTH_TETR_2"/>
    <property type="match status" value="1"/>
</dbReference>
<dbReference type="SUPFAM" id="SSF46689">
    <property type="entry name" value="Homeodomain-like"/>
    <property type="match status" value="1"/>
</dbReference>
<dbReference type="Pfam" id="PF00440">
    <property type="entry name" value="TetR_N"/>
    <property type="match status" value="1"/>
</dbReference>
<comment type="caution">
    <text evidence="6">The sequence shown here is derived from an EMBL/GenBank/DDBJ whole genome shotgun (WGS) entry which is preliminary data.</text>
</comment>
<keyword evidence="2 4" id="KW-0238">DNA-binding</keyword>
<dbReference type="InterPro" id="IPR001647">
    <property type="entry name" value="HTH_TetR"/>
</dbReference>
<feature type="domain" description="HTH tetR-type" evidence="5">
    <location>
        <begin position="8"/>
        <end position="68"/>
    </location>
</feature>
<gene>
    <name evidence="6" type="ORF">C4K68_17820</name>
</gene>
<accession>A0A2S5KMU4</accession>
<dbReference type="GO" id="GO:0003677">
    <property type="term" value="F:DNA binding"/>
    <property type="evidence" value="ECO:0007669"/>
    <property type="project" value="UniProtKB-UniRule"/>
</dbReference>
<name>A0A2S5KMU4_9PROT</name>
<proteinExistence type="predicted"/>
<dbReference type="AlphaFoldDB" id="A0A2S5KMU4"/>
<evidence type="ECO:0000313" key="6">
    <source>
        <dbReference type="EMBL" id="PPC76032.1"/>
    </source>
</evidence>
<evidence type="ECO:0000256" key="2">
    <source>
        <dbReference type="ARBA" id="ARBA00023125"/>
    </source>
</evidence>
<dbReference type="EMBL" id="PRLP01000058">
    <property type="protein sequence ID" value="PPC76032.1"/>
    <property type="molecule type" value="Genomic_DNA"/>
</dbReference>
<evidence type="ECO:0000256" key="1">
    <source>
        <dbReference type="ARBA" id="ARBA00023015"/>
    </source>
</evidence>
<keyword evidence="3" id="KW-0804">Transcription</keyword>
<evidence type="ECO:0000256" key="3">
    <source>
        <dbReference type="ARBA" id="ARBA00023163"/>
    </source>
</evidence>
<dbReference type="PANTHER" id="PTHR47506:SF1">
    <property type="entry name" value="HTH-TYPE TRANSCRIPTIONAL REGULATOR YJDC"/>
    <property type="match status" value="1"/>
</dbReference>
<dbReference type="OrthoDB" id="9779746at2"/>
<protein>
    <submittedName>
        <fullName evidence="6">TetR/AcrR family transcriptional regulator</fullName>
    </submittedName>
</protein>
<dbReference type="PRINTS" id="PR00455">
    <property type="entry name" value="HTHTETR"/>
</dbReference>
<reference evidence="6 7" key="1">
    <citation type="submission" date="2018-02" db="EMBL/GenBank/DDBJ databases">
        <title>novel marine gammaproteobacteria from coastal saline agro ecosystem.</title>
        <authorList>
            <person name="Krishnan R."/>
            <person name="Ramesh Kumar N."/>
        </authorList>
    </citation>
    <scope>NUCLEOTIDE SEQUENCE [LARGE SCALE GENOMIC DNA]</scope>
    <source>
        <strain evidence="6 7">228</strain>
    </source>
</reference>
<dbReference type="InterPro" id="IPR036271">
    <property type="entry name" value="Tet_transcr_reg_TetR-rel_C_sf"/>
</dbReference>
<organism evidence="6 7">
    <name type="scientific">Proteobacteria bacterium 228</name>
    <dbReference type="NCBI Taxonomy" id="2083153"/>
    <lineage>
        <taxon>Bacteria</taxon>
        <taxon>Pseudomonadati</taxon>
        <taxon>Pseudomonadota</taxon>
    </lineage>
</organism>
<sequence>MASGRPRTFAEDDVLQAATRTFWQQGYDGTSLQDLLEATGLSKSSLYQSFGNKQQLFHACVQRYAEHSVSNLRQQLQASATVQAFLREWLGTALRECRGDDSGQPARVPRGCMLVNVATEFSQRDPQLAAIIDNGMVAIRAVVAEALRQGQSNDPRMNLWADNTAMTLHTLMVGLRTQVKAGVSAAALSTVIDQVIGSLPLAE</sequence>
<dbReference type="Gene3D" id="1.10.357.10">
    <property type="entry name" value="Tetracycline Repressor, domain 2"/>
    <property type="match status" value="1"/>
</dbReference>
<dbReference type="InterPro" id="IPR009057">
    <property type="entry name" value="Homeodomain-like_sf"/>
</dbReference>
<dbReference type="InterPro" id="IPR011075">
    <property type="entry name" value="TetR_C"/>
</dbReference>
<dbReference type="SUPFAM" id="SSF48498">
    <property type="entry name" value="Tetracyclin repressor-like, C-terminal domain"/>
    <property type="match status" value="1"/>
</dbReference>
<feature type="DNA-binding region" description="H-T-H motif" evidence="4">
    <location>
        <begin position="31"/>
        <end position="50"/>
    </location>
</feature>
<dbReference type="Proteomes" id="UP000238196">
    <property type="component" value="Unassembled WGS sequence"/>
</dbReference>
<evidence type="ECO:0000256" key="4">
    <source>
        <dbReference type="PROSITE-ProRule" id="PRU00335"/>
    </source>
</evidence>
<keyword evidence="1" id="KW-0805">Transcription regulation</keyword>
<dbReference type="PANTHER" id="PTHR47506">
    <property type="entry name" value="TRANSCRIPTIONAL REGULATORY PROTEIN"/>
    <property type="match status" value="1"/>
</dbReference>
<evidence type="ECO:0000259" key="5">
    <source>
        <dbReference type="PROSITE" id="PS50977"/>
    </source>
</evidence>
<dbReference type="Pfam" id="PF16925">
    <property type="entry name" value="TetR_C_13"/>
    <property type="match status" value="1"/>
</dbReference>
<evidence type="ECO:0000313" key="7">
    <source>
        <dbReference type="Proteomes" id="UP000238196"/>
    </source>
</evidence>